<dbReference type="GO" id="GO:0045717">
    <property type="term" value="P:negative regulation of fatty acid biosynthetic process"/>
    <property type="evidence" value="ECO:0007669"/>
    <property type="project" value="UniProtKB-ARBA"/>
</dbReference>
<dbReference type="CDD" id="cd14014">
    <property type="entry name" value="STKc_PknB_like"/>
    <property type="match status" value="1"/>
</dbReference>
<dbReference type="FunFam" id="3.30.200.20:FF:000035">
    <property type="entry name" value="Serine/threonine protein kinase Stk1"/>
    <property type="match status" value="1"/>
</dbReference>
<evidence type="ECO:0000256" key="4">
    <source>
        <dbReference type="ARBA" id="ARBA00022527"/>
    </source>
</evidence>
<feature type="transmembrane region" description="Helical" evidence="16">
    <location>
        <begin position="374"/>
        <end position="396"/>
    </location>
</feature>
<evidence type="ECO:0000256" key="11">
    <source>
        <dbReference type="ARBA" id="ARBA00022989"/>
    </source>
</evidence>
<evidence type="ECO:0000256" key="6">
    <source>
        <dbReference type="ARBA" id="ARBA00022679"/>
    </source>
</evidence>
<organism evidence="18 19">
    <name type="scientific">Mycolicibacterium obuense</name>
    <dbReference type="NCBI Taxonomy" id="1807"/>
    <lineage>
        <taxon>Bacteria</taxon>
        <taxon>Bacillati</taxon>
        <taxon>Actinomycetota</taxon>
        <taxon>Actinomycetes</taxon>
        <taxon>Mycobacteriales</taxon>
        <taxon>Mycobacteriaceae</taxon>
        <taxon>Mycolicibacterium</taxon>
    </lineage>
</organism>
<dbReference type="EC" id="2.7.11.1" evidence="2"/>
<dbReference type="GO" id="GO:0004674">
    <property type="term" value="F:protein serine/threonine kinase activity"/>
    <property type="evidence" value="ECO:0007669"/>
    <property type="project" value="UniProtKB-KW"/>
</dbReference>
<keyword evidence="9 18" id="KW-0418">Kinase</keyword>
<dbReference type="PANTHER" id="PTHR43289:SF34">
    <property type="entry name" value="SERINE_THREONINE-PROTEIN KINASE YBDM-RELATED"/>
    <property type="match status" value="1"/>
</dbReference>
<dbReference type="FunFam" id="1.10.510.10:FF:000021">
    <property type="entry name" value="Serine/threonine protein kinase"/>
    <property type="match status" value="1"/>
</dbReference>
<dbReference type="PROSITE" id="PS50011">
    <property type="entry name" value="PROTEIN_KINASE_DOM"/>
    <property type="match status" value="1"/>
</dbReference>
<dbReference type="PANTHER" id="PTHR43289">
    <property type="entry name" value="MITOGEN-ACTIVATED PROTEIN KINASE KINASE KINASE 20-RELATED"/>
    <property type="match status" value="1"/>
</dbReference>
<keyword evidence="5" id="KW-0597">Phosphoprotein</keyword>
<feature type="compositionally biased region" description="Acidic residues" evidence="15">
    <location>
        <begin position="335"/>
        <end position="347"/>
    </location>
</feature>
<comment type="subcellular location">
    <subcellularLocation>
        <location evidence="1">Cell membrane</location>
        <topology evidence="1">Single-pass membrane protein</topology>
    </subcellularLocation>
</comment>
<dbReference type="InterPro" id="IPR008271">
    <property type="entry name" value="Ser/Thr_kinase_AS"/>
</dbReference>
<protein>
    <recommendedName>
        <fullName evidence="2">non-specific serine/threonine protein kinase</fullName>
        <ecNumber evidence="2">2.7.11.1</ecNumber>
    </recommendedName>
</protein>
<name>A0A0M2JWF9_9MYCO</name>
<evidence type="ECO:0000256" key="12">
    <source>
        <dbReference type="ARBA" id="ARBA00023136"/>
    </source>
</evidence>
<dbReference type="PROSITE" id="PS00108">
    <property type="entry name" value="PROTEIN_KINASE_ST"/>
    <property type="match status" value="1"/>
</dbReference>
<gene>
    <name evidence="18" type="ORF">WN67_25365</name>
</gene>
<evidence type="ECO:0000256" key="2">
    <source>
        <dbReference type="ARBA" id="ARBA00012513"/>
    </source>
</evidence>
<dbReference type="Gene3D" id="3.30.200.20">
    <property type="entry name" value="Phosphorylase Kinase, domain 1"/>
    <property type="match status" value="1"/>
</dbReference>
<dbReference type="GO" id="GO:0005524">
    <property type="term" value="F:ATP binding"/>
    <property type="evidence" value="ECO:0007669"/>
    <property type="project" value="UniProtKB-KW"/>
</dbReference>
<keyword evidence="10" id="KW-0067">ATP-binding</keyword>
<dbReference type="OrthoDB" id="9762169at2"/>
<evidence type="ECO:0000256" key="10">
    <source>
        <dbReference type="ARBA" id="ARBA00022840"/>
    </source>
</evidence>
<evidence type="ECO:0000259" key="17">
    <source>
        <dbReference type="PROSITE" id="PS50011"/>
    </source>
</evidence>
<evidence type="ECO:0000256" key="7">
    <source>
        <dbReference type="ARBA" id="ARBA00022692"/>
    </source>
</evidence>
<evidence type="ECO:0000256" key="9">
    <source>
        <dbReference type="ARBA" id="ARBA00022777"/>
    </source>
</evidence>
<keyword evidence="12 16" id="KW-0472">Membrane</keyword>
<comment type="catalytic activity">
    <reaction evidence="14">
        <text>L-seryl-[protein] + ATP = O-phospho-L-seryl-[protein] + ADP + H(+)</text>
        <dbReference type="Rhea" id="RHEA:17989"/>
        <dbReference type="Rhea" id="RHEA-COMP:9863"/>
        <dbReference type="Rhea" id="RHEA-COMP:11604"/>
        <dbReference type="ChEBI" id="CHEBI:15378"/>
        <dbReference type="ChEBI" id="CHEBI:29999"/>
        <dbReference type="ChEBI" id="CHEBI:30616"/>
        <dbReference type="ChEBI" id="CHEBI:83421"/>
        <dbReference type="ChEBI" id="CHEBI:456216"/>
        <dbReference type="EC" id="2.7.11.1"/>
    </reaction>
</comment>
<evidence type="ECO:0000256" key="3">
    <source>
        <dbReference type="ARBA" id="ARBA00022475"/>
    </source>
</evidence>
<comment type="caution">
    <text evidence="18">The sequence shown here is derived from an EMBL/GenBank/DDBJ whole genome shotgun (WGS) entry which is preliminary data.</text>
</comment>
<evidence type="ECO:0000256" key="15">
    <source>
        <dbReference type="SAM" id="MobiDB-lite"/>
    </source>
</evidence>
<dbReference type="AlphaFoldDB" id="A0A0M2JWF9"/>
<accession>A0A0M2JWF9</accession>
<feature type="region of interest" description="Disordered" evidence="15">
    <location>
        <begin position="327"/>
        <end position="347"/>
    </location>
</feature>
<sequence>MSPMETFQPTGGLTGAVLDGRYRVGALIATGGMSAVYCGVDMRLDRPVALKVMDSRYAGDEQFLTRFQREARAVARLKDPGLVSVYDQGGGTRGGEPPYLAMELVDGGTLRELLRERGPMPPHAVAAVLRPVLSGLAAAHRAGLVHRDVKPENVLISDDGEVKIADFGLVRALAEAKITATSVILGTAAYLAPEQVSAGDTDARGDVYAAGVLVFELLTDSTPFTGDNPLAVAYQRLDHDVPPPSSRIAGVPRQFDELVACATSRDPAGRFADAAEMGEELDAIAVQLGLPRFTVPSPRNSAMHQSASVVDAPTTNLAGPRHTRVMERDEAPALEPDDADGDSDFDDEHWPVTGRFAGIDLEEFYWARQRARRVLLFWVIAVLTLAALAGAGAWTLGTNLHNLL</sequence>
<dbReference type="EMBL" id="LAUZ02000106">
    <property type="protein sequence ID" value="KKE99178.1"/>
    <property type="molecule type" value="Genomic_DNA"/>
</dbReference>
<dbReference type="Gene3D" id="1.10.510.10">
    <property type="entry name" value="Transferase(Phosphotransferase) domain 1"/>
    <property type="match status" value="1"/>
</dbReference>
<evidence type="ECO:0000256" key="14">
    <source>
        <dbReference type="ARBA" id="ARBA00048679"/>
    </source>
</evidence>
<evidence type="ECO:0000256" key="13">
    <source>
        <dbReference type="ARBA" id="ARBA00047899"/>
    </source>
</evidence>
<keyword evidence="8" id="KW-0547">Nucleotide-binding</keyword>
<evidence type="ECO:0000313" key="18">
    <source>
        <dbReference type="EMBL" id="KKE99178.1"/>
    </source>
</evidence>
<dbReference type="PATRIC" id="fig|1807.13.peg.5485"/>
<keyword evidence="3" id="KW-1003">Cell membrane</keyword>
<dbReference type="SUPFAM" id="SSF56112">
    <property type="entry name" value="Protein kinase-like (PK-like)"/>
    <property type="match status" value="1"/>
</dbReference>
<evidence type="ECO:0000313" key="19">
    <source>
        <dbReference type="Proteomes" id="UP000034150"/>
    </source>
</evidence>
<dbReference type="InterPro" id="IPR000719">
    <property type="entry name" value="Prot_kinase_dom"/>
</dbReference>
<evidence type="ECO:0000256" key="5">
    <source>
        <dbReference type="ARBA" id="ARBA00022553"/>
    </source>
</evidence>
<keyword evidence="11 16" id="KW-1133">Transmembrane helix</keyword>
<dbReference type="STRING" id="1807.MOBUDSM44075_01425"/>
<evidence type="ECO:0000256" key="8">
    <source>
        <dbReference type="ARBA" id="ARBA00022741"/>
    </source>
</evidence>
<proteinExistence type="predicted"/>
<evidence type="ECO:0000256" key="1">
    <source>
        <dbReference type="ARBA" id="ARBA00004162"/>
    </source>
</evidence>
<feature type="domain" description="Protein kinase" evidence="17">
    <location>
        <begin position="22"/>
        <end position="293"/>
    </location>
</feature>
<dbReference type="Proteomes" id="UP000034150">
    <property type="component" value="Unassembled WGS sequence"/>
</dbReference>
<dbReference type="Pfam" id="PF00069">
    <property type="entry name" value="Pkinase"/>
    <property type="match status" value="1"/>
</dbReference>
<dbReference type="SMART" id="SM00220">
    <property type="entry name" value="S_TKc"/>
    <property type="match status" value="1"/>
</dbReference>
<dbReference type="GO" id="GO:0005886">
    <property type="term" value="C:plasma membrane"/>
    <property type="evidence" value="ECO:0007669"/>
    <property type="project" value="UniProtKB-SubCell"/>
</dbReference>
<dbReference type="InterPro" id="IPR011009">
    <property type="entry name" value="Kinase-like_dom_sf"/>
</dbReference>
<dbReference type="RefSeq" id="WP_046365835.1">
    <property type="nucleotide sequence ID" value="NZ_CALTXN010000005.1"/>
</dbReference>
<reference evidence="18 19" key="1">
    <citation type="journal article" date="2015" name="Genome Announc.">
        <title>Draft Genome Sequence of Mycobacterium obuense Strain UC1, Isolated from Patient Sputum.</title>
        <authorList>
            <person name="Greninger A.L."/>
            <person name="Cunningham G."/>
            <person name="Hsu E.D."/>
            <person name="Yu J.M."/>
            <person name="Chiu C.Y."/>
            <person name="Miller S."/>
        </authorList>
    </citation>
    <scope>NUCLEOTIDE SEQUENCE [LARGE SCALE GENOMIC DNA]</scope>
    <source>
        <strain evidence="18 19">UC1</strain>
    </source>
</reference>
<keyword evidence="6" id="KW-0808">Transferase</keyword>
<evidence type="ECO:0000256" key="16">
    <source>
        <dbReference type="SAM" id="Phobius"/>
    </source>
</evidence>
<keyword evidence="7 16" id="KW-0812">Transmembrane</keyword>
<keyword evidence="19" id="KW-1185">Reference proteome</keyword>
<comment type="catalytic activity">
    <reaction evidence="13">
        <text>L-threonyl-[protein] + ATP = O-phospho-L-threonyl-[protein] + ADP + H(+)</text>
        <dbReference type="Rhea" id="RHEA:46608"/>
        <dbReference type="Rhea" id="RHEA-COMP:11060"/>
        <dbReference type="Rhea" id="RHEA-COMP:11605"/>
        <dbReference type="ChEBI" id="CHEBI:15378"/>
        <dbReference type="ChEBI" id="CHEBI:30013"/>
        <dbReference type="ChEBI" id="CHEBI:30616"/>
        <dbReference type="ChEBI" id="CHEBI:61977"/>
        <dbReference type="ChEBI" id="CHEBI:456216"/>
        <dbReference type="EC" id="2.7.11.1"/>
    </reaction>
</comment>
<keyword evidence="4 18" id="KW-0723">Serine/threonine-protein kinase</keyword>